<dbReference type="Proteomes" id="UP000252519">
    <property type="component" value="Unassembled WGS sequence"/>
</dbReference>
<evidence type="ECO:0000259" key="6">
    <source>
        <dbReference type="Pfam" id="PF00294"/>
    </source>
</evidence>
<comment type="caution">
    <text evidence="7">The sequence shown here is derived from an EMBL/GenBank/DDBJ whole genome shotgun (WGS) entry which is preliminary data.</text>
</comment>
<dbReference type="InterPro" id="IPR011611">
    <property type="entry name" value="PfkB_dom"/>
</dbReference>
<dbReference type="InterPro" id="IPR022830">
    <property type="entry name" value="Indigdn_synthA-like"/>
</dbReference>
<dbReference type="STRING" id="29170.A0A368GUY4"/>
<dbReference type="OrthoDB" id="198885at2759"/>
<evidence type="ECO:0000256" key="4">
    <source>
        <dbReference type="ARBA" id="ARBA00023239"/>
    </source>
</evidence>
<accession>A0A368GUY4</accession>
<dbReference type="SUPFAM" id="SSF53613">
    <property type="entry name" value="Ribokinase-like"/>
    <property type="match status" value="1"/>
</dbReference>
<dbReference type="Pfam" id="PF04227">
    <property type="entry name" value="Indigoidine_A"/>
    <property type="match status" value="1"/>
</dbReference>
<dbReference type="PANTHER" id="PTHR42909:SF1">
    <property type="entry name" value="CARBOHYDRATE KINASE PFKB DOMAIN-CONTAINING PROTEIN"/>
    <property type="match status" value="1"/>
</dbReference>
<dbReference type="SUPFAM" id="SSF110581">
    <property type="entry name" value="Indigoidine synthase A-like"/>
    <property type="match status" value="1"/>
</dbReference>
<dbReference type="GO" id="GO:0016798">
    <property type="term" value="F:hydrolase activity, acting on glycosyl bonds"/>
    <property type="evidence" value="ECO:0007669"/>
    <property type="project" value="UniProtKB-KW"/>
</dbReference>
<name>A0A368GUY4_ANCCA</name>
<organism evidence="7 8">
    <name type="scientific">Ancylostoma caninum</name>
    <name type="common">Dog hookworm</name>
    <dbReference type="NCBI Taxonomy" id="29170"/>
    <lineage>
        <taxon>Eukaryota</taxon>
        <taxon>Metazoa</taxon>
        <taxon>Ecdysozoa</taxon>
        <taxon>Nematoda</taxon>
        <taxon>Chromadorea</taxon>
        <taxon>Rhabditida</taxon>
        <taxon>Rhabditina</taxon>
        <taxon>Rhabditomorpha</taxon>
        <taxon>Strongyloidea</taxon>
        <taxon>Ancylostomatidae</taxon>
        <taxon>Ancylostomatinae</taxon>
        <taxon>Ancylostoma</taxon>
    </lineage>
</organism>
<dbReference type="PANTHER" id="PTHR42909">
    <property type="entry name" value="ZGC:136858"/>
    <property type="match status" value="1"/>
</dbReference>
<proteinExistence type="predicted"/>
<sequence>MDSMKVSRRDIAYALNKASSSTRSGVVGGTTVAATMYLANMANIEVFATGGIGGVHRGADKSFDISADLIELASTPVTVVCAGVKSILDIPKTVEFMETHSVNCIVYGPRNSFPGFFTRETTMRGQFNTEDLAEVAEVIEKSKELGLCAGTVLACPIPKEFQGDGNVIEEAVQMALREAKEKGIQSKDVTPFILAYVNKMTSGASMKTNIALLKNNAKIGGQLASLLAKSKRSSRIRAKSHAEQYSKPVVVGATIVDFEYVTAEDVQKYRKFFEFYEADVTLSEMFSQIGTMEHHMWVESHNAVVELVEIMPMLSQELFALTLFRLGCDVSFVSTIGNDENGKYFLDQCSHIDHSRVEVVKDMPTAVYMSVNVRGEVRFGISSIGEIVNRITPEVILRNEDVISRADFVLFDANIPTNTIGKIVDLTSFYKTKAWFEPTDLFKARKIFDCEGIDRIQFTSPNANEFLQLVERSGLRKERRWMN</sequence>
<keyword evidence="1" id="KW-0479">Metal-binding</keyword>
<evidence type="ECO:0000256" key="2">
    <source>
        <dbReference type="ARBA" id="ARBA00022801"/>
    </source>
</evidence>
<dbReference type="Gene3D" id="3.40.1790.10">
    <property type="entry name" value="Indigoidine synthase domain"/>
    <property type="match status" value="1"/>
</dbReference>
<dbReference type="GO" id="GO:0006796">
    <property type="term" value="P:phosphate-containing compound metabolic process"/>
    <property type="evidence" value="ECO:0007669"/>
    <property type="project" value="UniProtKB-ARBA"/>
</dbReference>
<protein>
    <submittedName>
        <fullName evidence="7">Indigoidine synthase A-like protein</fullName>
    </submittedName>
</protein>
<dbReference type="GO" id="GO:0005737">
    <property type="term" value="C:cytoplasm"/>
    <property type="evidence" value="ECO:0007669"/>
    <property type="project" value="TreeGrafter"/>
</dbReference>
<dbReference type="AlphaFoldDB" id="A0A368GUY4"/>
<feature type="domain" description="Carbohydrate kinase PfkB" evidence="6">
    <location>
        <begin position="321"/>
        <end position="472"/>
    </location>
</feature>
<dbReference type="InterPro" id="IPR007342">
    <property type="entry name" value="PsuG"/>
</dbReference>
<keyword evidence="5" id="KW-0326">Glycosidase</keyword>
<evidence type="ECO:0000313" key="7">
    <source>
        <dbReference type="EMBL" id="RCN47418.1"/>
    </source>
</evidence>
<reference evidence="7 8" key="1">
    <citation type="submission" date="2014-10" db="EMBL/GenBank/DDBJ databases">
        <title>Draft genome of the hookworm Ancylostoma caninum.</title>
        <authorList>
            <person name="Mitreva M."/>
        </authorList>
    </citation>
    <scope>NUCLEOTIDE SEQUENCE [LARGE SCALE GENOMIC DNA]</scope>
    <source>
        <strain evidence="7 8">Baltimore</strain>
    </source>
</reference>
<dbReference type="Gene3D" id="3.40.1190.20">
    <property type="match status" value="1"/>
</dbReference>
<evidence type="ECO:0000256" key="1">
    <source>
        <dbReference type="ARBA" id="ARBA00022723"/>
    </source>
</evidence>
<keyword evidence="3" id="KW-0464">Manganese</keyword>
<keyword evidence="2" id="KW-0378">Hydrolase</keyword>
<gene>
    <name evidence="7" type="ORF">ANCCAN_06553</name>
</gene>
<dbReference type="Pfam" id="PF00294">
    <property type="entry name" value="PfkB"/>
    <property type="match status" value="1"/>
</dbReference>
<dbReference type="GO" id="GO:0004730">
    <property type="term" value="F:pseudouridylate synthase activity"/>
    <property type="evidence" value="ECO:0007669"/>
    <property type="project" value="InterPro"/>
</dbReference>
<evidence type="ECO:0000256" key="5">
    <source>
        <dbReference type="ARBA" id="ARBA00023295"/>
    </source>
</evidence>
<dbReference type="InterPro" id="IPR029056">
    <property type="entry name" value="Ribokinase-like"/>
</dbReference>
<dbReference type="EMBL" id="JOJR01000063">
    <property type="protein sequence ID" value="RCN47418.1"/>
    <property type="molecule type" value="Genomic_DNA"/>
</dbReference>
<dbReference type="GO" id="GO:0046872">
    <property type="term" value="F:metal ion binding"/>
    <property type="evidence" value="ECO:0007669"/>
    <property type="project" value="UniProtKB-KW"/>
</dbReference>
<evidence type="ECO:0000256" key="3">
    <source>
        <dbReference type="ARBA" id="ARBA00023211"/>
    </source>
</evidence>
<keyword evidence="8" id="KW-1185">Reference proteome</keyword>
<evidence type="ECO:0000313" key="8">
    <source>
        <dbReference type="Proteomes" id="UP000252519"/>
    </source>
</evidence>
<keyword evidence="4" id="KW-0456">Lyase</keyword>